<reference evidence="2 3" key="1">
    <citation type="submission" date="2019-03" db="EMBL/GenBank/DDBJ databases">
        <title>First draft genome of Liparis tanakae, snailfish: a comprehensive survey of snailfish specific genes.</title>
        <authorList>
            <person name="Kim W."/>
            <person name="Song I."/>
            <person name="Jeong J.-H."/>
            <person name="Kim D."/>
            <person name="Kim S."/>
            <person name="Ryu S."/>
            <person name="Song J.Y."/>
            <person name="Lee S.K."/>
        </authorList>
    </citation>
    <scope>NUCLEOTIDE SEQUENCE [LARGE SCALE GENOMIC DNA]</scope>
    <source>
        <tissue evidence="2">Muscle</tissue>
    </source>
</reference>
<feature type="transmembrane region" description="Helical" evidence="1">
    <location>
        <begin position="20"/>
        <end position="42"/>
    </location>
</feature>
<protein>
    <submittedName>
        <fullName evidence="2">Solute carrier family 22 member 5</fullName>
    </submittedName>
</protein>
<keyword evidence="3" id="KW-1185">Reference proteome</keyword>
<evidence type="ECO:0000256" key="1">
    <source>
        <dbReference type="SAM" id="Phobius"/>
    </source>
</evidence>
<comment type="caution">
    <text evidence="2">The sequence shown here is derived from an EMBL/GenBank/DDBJ whole genome shotgun (WGS) entry which is preliminary data.</text>
</comment>
<evidence type="ECO:0000313" key="3">
    <source>
        <dbReference type="Proteomes" id="UP000314294"/>
    </source>
</evidence>
<sequence length="221" mass="25034">MKDYEDAVAFLGQWGRFQQVVFFLLCSSILPNGFTTFSVVFLTDAPRHHCLVPEVNLTQDWQNASIPIEVVDGNQQLSRCSRFRLDVVRNLSAQGLVPGRDVNLTDLEQEGCVDGWSYSRDVYQSTIVSEVDETKTHPKEQYNVFNLVKTKNIRNTTVILCLLWFTLSMGYYGLSLKTSQLHANPYISCFLSAAVELEVSIHHKKRAFKPLGASRKSPLIV</sequence>
<dbReference type="EMBL" id="SRLO01000937">
    <property type="protein sequence ID" value="TNN43921.1"/>
    <property type="molecule type" value="Genomic_DNA"/>
</dbReference>
<gene>
    <name evidence="2" type="primary">Slc22a5_1</name>
    <name evidence="2" type="ORF">EYF80_045883</name>
</gene>
<evidence type="ECO:0000313" key="2">
    <source>
        <dbReference type="EMBL" id="TNN43921.1"/>
    </source>
</evidence>
<proteinExistence type="predicted"/>
<feature type="transmembrane region" description="Helical" evidence="1">
    <location>
        <begin position="157"/>
        <end position="174"/>
    </location>
</feature>
<dbReference type="AlphaFoldDB" id="A0A4Z2FSE0"/>
<keyword evidence="1" id="KW-0472">Membrane</keyword>
<dbReference type="Proteomes" id="UP000314294">
    <property type="component" value="Unassembled WGS sequence"/>
</dbReference>
<keyword evidence="1" id="KW-1133">Transmembrane helix</keyword>
<keyword evidence="1" id="KW-0812">Transmembrane</keyword>
<name>A0A4Z2FSE0_9TELE</name>
<organism evidence="2 3">
    <name type="scientific">Liparis tanakae</name>
    <name type="common">Tanaka's snailfish</name>
    <dbReference type="NCBI Taxonomy" id="230148"/>
    <lineage>
        <taxon>Eukaryota</taxon>
        <taxon>Metazoa</taxon>
        <taxon>Chordata</taxon>
        <taxon>Craniata</taxon>
        <taxon>Vertebrata</taxon>
        <taxon>Euteleostomi</taxon>
        <taxon>Actinopterygii</taxon>
        <taxon>Neopterygii</taxon>
        <taxon>Teleostei</taxon>
        <taxon>Neoteleostei</taxon>
        <taxon>Acanthomorphata</taxon>
        <taxon>Eupercaria</taxon>
        <taxon>Perciformes</taxon>
        <taxon>Cottioidei</taxon>
        <taxon>Cottales</taxon>
        <taxon>Liparidae</taxon>
        <taxon>Liparis</taxon>
    </lineage>
</organism>
<accession>A0A4Z2FSE0</accession>
<dbReference type="OrthoDB" id="3936150at2759"/>